<dbReference type="Pfam" id="PF02348">
    <property type="entry name" value="CTP_transf_3"/>
    <property type="match status" value="1"/>
</dbReference>
<dbReference type="Proteomes" id="UP000030408">
    <property type="component" value="Unassembled WGS sequence"/>
</dbReference>
<proteinExistence type="predicted"/>
<keyword evidence="1" id="KW-0282">Flagellum</keyword>
<dbReference type="CDD" id="cd02513">
    <property type="entry name" value="CMP-NeuAc_Synthase"/>
    <property type="match status" value="1"/>
</dbReference>
<dbReference type="EMBL" id="JPVO01000045">
    <property type="protein sequence ID" value="KGR76486.1"/>
    <property type="molecule type" value="Genomic_DNA"/>
</dbReference>
<keyword evidence="2" id="KW-1185">Reference proteome</keyword>
<dbReference type="GO" id="GO:0008781">
    <property type="term" value="F:N-acylneuraminate cytidylyltransferase activity"/>
    <property type="evidence" value="ECO:0007669"/>
    <property type="project" value="TreeGrafter"/>
</dbReference>
<comment type="caution">
    <text evidence="1">The sequence shown here is derived from an EMBL/GenBank/DDBJ whole genome shotgun (WGS) entry which is preliminary data.</text>
</comment>
<dbReference type="Gene3D" id="3.90.550.10">
    <property type="entry name" value="Spore Coat Polysaccharide Biosynthesis Protein SpsA, Chain A"/>
    <property type="match status" value="1"/>
</dbReference>
<dbReference type="RefSeq" id="WP_036199074.1">
    <property type="nucleotide sequence ID" value="NZ_AVCY01000011.1"/>
</dbReference>
<evidence type="ECO:0000313" key="1">
    <source>
        <dbReference type="EMBL" id="KGR76486.1"/>
    </source>
</evidence>
<dbReference type="InterPro" id="IPR003329">
    <property type="entry name" value="Cytidylyl_trans"/>
</dbReference>
<dbReference type="SUPFAM" id="SSF53448">
    <property type="entry name" value="Nucleotide-diphospho-sugar transferases"/>
    <property type="match status" value="1"/>
</dbReference>
<name>A0A0A3HV58_9BACL</name>
<protein>
    <submittedName>
        <fullName evidence="1">Flagellar modification protein B</fullName>
    </submittedName>
</protein>
<dbReference type="OrthoDB" id="9805604at2"/>
<evidence type="ECO:0000313" key="2">
    <source>
        <dbReference type="Proteomes" id="UP000030408"/>
    </source>
</evidence>
<dbReference type="eggNOG" id="COG1083">
    <property type="taxonomic scope" value="Bacteria"/>
</dbReference>
<reference evidence="1 2" key="1">
    <citation type="submission" date="2014-02" db="EMBL/GenBank/DDBJ databases">
        <title>Draft genome sequence of Lysinibacillus sinduriensis JCM 15800.</title>
        <authorList>
            <person name="Zhang F."/>
            <person name="Wang G."/>
            <person name="Zhang L."/>
        </authorList>
    </citation>
    <scope>NUCLEOTIDE SEQUENCE [LARGE SCALE GENOMIC DNA]</scope>
    <source>
        <strain evidence="1 2">JCM 15800</strain>
    </source>
</reference>
<dbReference type="InterPro" id="IPR050793">
    <property type="entry name" value="CMP-NeuNAc_synthase"/>
</dbReference>
<gene>
    <name evidence="1" type="ORF">CD33_06345</name>
</gene>
<keyword evidence="1" id="KW-0966">Cell projection</keyword>
<accession>A0A0A3HV58</accession>
<dbReference type="InterPro" id="IPR029044">
    <property type="entry name" value="Nucleotide-diphossugar_trans"/>
</dbReference>
<dbReference type="STRING" id="1384057.CD33_06345"/>
<dbReference type="PANTHER" id="PTHR21485">
    <property type="entry name" value="HAD SUPERFAMILY MEMBERS CMAS AND KDSC"/>
    <property type="match status" value="1"/>
</dbReference>
<organism evidence="1 2">
    <name type="scientific">Ureibacillus sinduriensis BLB-1 = JCM 15800</name>
    <dbReference type="NCBI Taxonomy" id="1384057"/>
    <lineage>
        <taxon>Bacteria</taxon>
        <taxon>Bacillati</taxon>
        <taxon>Bacillota</taxon>
        <taxon>Bacilli</taxon>
        <taxon>Bacillales</taxon>
        <taxon>Caryophanaceae</taxon>
        <taxon>Ureibacillus</taxon>
    </lineage>
</organism>
<dbReference type="PANTHER" id="PTHR21485:SF6">
    <property type="entry name" value="N-ACYLNEURAMINATE CYTIDYLYLTRANSFERASE-RELATED"/>
    <property type="match status" value="1"/>
</dbReference>
<sequence>MNRICTICARGGSKGVKNKNIRELLGIPLIAHSIIQAKNSNLFDVIAVSSDSEEILKIAKFYGVDYVIKRPNELATDTAAKIPVMQHCVSEVEKLSGLKFDIITDLDATSPLRDISDIKNCIELLELHHEATNIITAAPARRSPYFNMVEKLENGYVELSKSLTTKSIIRRQDAPKTYDMNASIYAWRRNEFFNCESVFTNKTLLYEMPEERSQDIDSELDFEIVKLLAEKRGTLG</sequence>
<dbReference type="AlphaFoldDB" id="A0A0A3HV58"/>
<keyword evidence="1" id="KW-0969">Cilium</keyword>